<evidence type="ECO:0000256" key="1">
    <source>
        <dbReference type="SAM" id="SignalP"/>
    </source>
</evidence>
<dbReference type="Proteomes" id="UP000276249">
    <property type="component" value="Unassembled WGS sequence"/>
</dbReference>
<gene>
    <name evidence="3" type="ORF">D6U18_02785</name>
</gene>
<dbReference type="Gene3D" id="3.40.190.120">
    <property type="entry name" value="Osmoprotection protein (prox), domain 2"/>
    <property type="match status" value="1"/>
</dbReference>
<dbReference type="SUPFAM" id="SSF53850">
    <property type="entry name" value="Periplasmic binding protein-like II"/>
    <property type="match status" value="1"/>
</dbReference>
<feature type="domain" description="ABC-type glycine betaine transport system substrate-binding" evidence="2">
    <location>
        <begin position="35"/>
        <end position="303"/>
    </location>
</feature>
<dbReference type="InterPro" id="IPR007210">
    <property type="entry name" value="ABC_Gly_betaine_transp_sub-bd"/>
</dbReference>
<evidence type="ECO:0000313" key="3">
    <source>
        <dbReference type="EMBL" id="RMW50534.1"/>
    </source>
</evidence>
<proteinExistence type="predicted"/>
<dbReference type="CDD" id="cd13608">
    <property type="entry name" value="PBP2_OpuCC_like"/>
    <property type="match status" value="1"/>
</dbReference>
<name>A0ABD7IS89_LACPE</name>
<dbReference type="PROSITE" id="PS51257">
    <property type="entry name" value="PROKAR_LIPOPROTEIN"/>
    <property type="match status" value="1"/>
</dbReference>
<feature type="signal peptide" evidence="1">
    <location>
        <begin position="1"/>
        <end position="22"/>
    </location>
</feature>
<organism evidence="3 4">
    <name type="scientific">Lactiplantibacillus pentosus</name>
    <name type="common">Lactobacillus pentosus</name>
    <dbReference type="NCBI Taxonomy" id="1589"/>
    <lineage>
        <taxon>Bacteria</taxon>
        <taxon>Bacillati</taxon>
        <taxon>Bacillota</taxon>
        <taxon>Bacilli</taxon>
        <taxon>Lactobacillales</taxon>
        <taxon>Lactobacillaceae</taxon>
        <taxon>Lactiplantibacillus</taxon>
    </lineage>
</organism>
<evidence type="ECO:0000313" key="4">
    <source>
        <dbReference type="Proteomes" id="UP000276249"/>
    </source>
</evidence>
<accession>A0ABD7IS89</accession>
<protein>
    <submittedName>
        <fullName evidence="3">Osmoprotectant ABC transporter substrate-binding protein</fullName>
    </submittedName>
</protein>
<reference evidence="3 4" key="1">
    <citation type="submission" date="2018-10" db="EMBL/GenBank/DDBJ databases">
        <title>Genome sequences of five Lactobacillus pentosus strains isolated from brines of traditionally fermented spanish-style green table olives and differences between them.</title>
        <authorList>
            <person name="Jimenez Diaz R."/>
        </authorList>
    </citation>
    <scope>NUCLEOTIDE SEQUENCE [LARGE SCALE GENOMIC DNA]</scope>
    <source>
        <strain evidence="3 4">IG10</strain>
    </source>
</reference>
<dbReference type="Pfam" id="PF04069">
    <property type="entry name" value="OpuAC"/>
    <property type="match status" value="1"/>
</dbReference>
<comment type="caution">
    <text evidence="3">The sequence shown here is derived from an EMBL/GenBank/DDBJ whole genome shotgun (WGS) entry which is preliminary data.</text>
</comment>
<feature type="chain" id="PRO_5044858769" evidence="1">
    <location>
        <begin position="23"/>
        <end position="312"/>
    </location>
</feature>
<keyword evidence="1" id="KW-0732">Signal</keyword>
<dbReference type="Gene3D" id="3.40.190.10">
    <property type="entry name" value="Periplasmic binding protein-like II"/>
    <property type="match status" value="1"/>
</dbReference>
<sequence length="312" mass="34794">MKKFKKWLLGAVATVASGILLAGCGFPGLSGTSSDTIRIASQNTTEQQIMAYVIQDMIQHYSNLNTTIINNLGSGTVSFNALKNGQADISAIRYTGTDLTTILGEKADRGNVKATDAKVKRQFNTKYDMHYFTTYGFADTYAFMVTKQTAKKYNLSTVSDMKKVASKLTVGLDQTWLERKGDGYDAFQKLYGYQFGKTYPMQIGLVYDALESGKMDAILGYSTDGRIGSYDLKILKDDKNFFPPYNASAVATNQILKEHPKLKPILNRLNGKISLKTMQKLNYQVDDNNLVEPEVVAKQFLEKHNYFEGSDK</sequence>
<evidence type="ECO:0000259" key="2">
    <source>
        <dbReference type="Pfam" id="PF04069"/>
    </source>
</evidence>
<dbReference type="EMBL" id="RDCJ01000038">
    <property type="protein sequence ID" value="RMW50534.1"/>
    <property type="molecule type" value="Genomic_DNA"/>
</dbReference>
<dbReference type="AlphaFoldDB" id="A0ABD7IS89"/>
<dbReference type="RefSeq" id="WP_122217586.1">
    <property type="nucleotide sequence ID" value="NZ_RDCJ01000038.1"/>
</dbReference>